<dbReference type="EMBL" id="BNDS01000008">
    <property type="protein sequence ID" value="GHH98647.1"/>
    <property type="molecule type" value="Genomic_DNA"/>
</dbReference>
<reference evidence="1 2" key="1">
    <citation type="journal article" date="2022" name="Int. J. Syst. Evol. Microbiol.">
        <title>Neobacillus kokaensis sp. nov., isolated from soil.</title>
        <authorList>
            <person name="Yuki K."/>
            <person name="Matsubara H."/>
            <person name="Yamaguchi S."/>
        </authorList>
    </citation>
    <scope>NUCLEOTIDE SEQUENCE [LARGE SCALE GENOMIC DNA]</scope>
    <source>
        <strain evidence="1 2">LOB 377</strain>
    </source>
</reference>
<gene>
    <name evidence="1" type="ORF">AM1BK_21900</name>
</gene>
<evidence type="ECO:0000313" key="2">
    <source>
        <dbReference type="Proteomes" id="UP000637074"/>
    </source>
</evidence>
<dbReference type="Proteomes" id="UP000637074">
    <property type="component" value="Unassembled WGS sequence"/>
</dbReference>
<dbReference type="InterPro" id="IPR019660">
    <property type="entry name" value="Put_sensory_transdc_reg_YbjN"/>
</dbReference>
<accession>A0ABQ3N4V0</accession>
<comment type="caution">
    <text evidence="1">The sequence shown here is derived from an EMBL/GenBank/DDBJ whole genome shotgun (WGS) entry which is preliminary data.</text>
</comment>
<protein>
    <recommendedName>
        <fullName evidence="3">YbjN domain-containing protein</fullName>
    </recommendedName>
</protein>
<dbReference type="Gene3D" id="3.30.1460.70">
    <property type="match status" value="1"/>
</dbReference>
<keyword evidence="2" id="KW-1185">Reference proteome</keyword>
<evidence type="ECO:0000313" key="1">
    <source>
        <dbReference type="EMBL" id="GHH98647.1"/>
    </source>
</evidence>
<name>A0ABQ3N4V0_9BACI</name>
<sequence>MSNVSIFRNYLQKQNVYMEEVQEDNGGVFFRTRQGFDNGGSVILVVAFNDREDLIDLQIFGVASINNPLKKEAVHNLINDLNVSYRFTKFMEADGNVSAQYSYNVGQGELDPVFLMDTLIMLLRTTEESYPKFMKLQWA</sequence>
<organism evidence="1 2">
    <name type="scientific">Neobacillus kokaensis</name>
    <dbReference type="NCBI Taxonomy" id="2759023"/>
    <lineage>
        <taxon>Bacteria</taxon>
        <taxon>Bacillati</taxon>
        <taxon>Bacillota</taxon>
        <taxon>Bacilli</taxon>
        <taxon>Bacillales</taxon>
        <taxon>Bacillaceae</taxon>
        <taxon>Neobacillus</taxon>
    </lineage>
</organism>
<evidence type="ECO:0008006" key="3">
    <source>
        <dbReference type="Google" id="ProtNLM"/>
    </source>
</evidence>
<proteinExistence type="predicted"/>
<dbReference type="RefSeq" id="WP_191272699.1">
    <property type="nucleotide sequence ID" value="NZ_BNDS01000008.1"/>
</dbReference>
<dbReference type="Pfam" id="PF10722">
    <property type="entry name" value="YbjN"/>
    <property type="match status" value="1"/>
</dbReference>